<organism evidence="2">
    <name type="scientific">Methyloraptor flagellatus</name>
    <dbReference type="NCBI Taxonomy" id="3162530"/>
    <lineage>
        <taxon>Bacteria</taxon>
        <taxon>Pseudomonadati</taxon>
        <taxon>Pseudomonadota</taxon>
        <taxon>Alphaproteobacteria</taxon>
        <taxon>Hyphomicrobiales</taxon>
        <taxon>Ancalomicrobiaceae</taxon>
        <taxon>Methyloraptor</taxon>
    </lineage>
</organism>
<dbReference type="SUPFAM" id="SSF56281">
    <property type="entry name" value="Metallo-hydrolase/oxidoreductase"/>
    <property type="match status" value="1"/>
</dbReference>
<dbReference type="KEGG" id="mflg:ABS361_16780"/>
<reference evidence="2" key="1">
    <citation type="submission" date="2024-06" db="EMBL/GenBank/DDBJ databases">
        <title>Methylostella associata gen. nov., sp. nov., a novel Ancalomicrobiaceae-affiliated facultatively methylotrophic bacteria that feed on methanotrophs of the genus Methylococcus.</title>
        <authorList>
            <person name="Saltykova V."/>
            <person name="Danilova O.V."/>
            <person name="Oshkin I.Y."/>
            <person name="Belova S.E."/>
            <person name="Pimenov N.V."/>
            <person name="Dedysh S.N."/>
        </authorList>
    </citation>
    <scope>NUCLEOTIDE SEQUENCE</scope>
    <source>
        <strain evidence="2">S20</strain>
    </source>
</reference>
<dbReference type="Pfam" id="PF00753">
    <property type="entry name" value="Lactamase_B"/>
    <property type="match status" value="1"/>
</dbReference>
<dbReference type="RefSeq" id="WP_407048816.1">
    <property type="nucleotide sequence ID" value="NZ_CP158568.1"/>
</dbReference>
<evidence type="ECO:0000313" key="2">
    <source>
        <dbReference type="EMBL" id="XBY43714.1"/>
    </source>
</evidence>
<name>A0AAU7X6H0_9HYPH</name>
<feature type="domain" description="Metallo-beta-lactamase" evidence="1">
    <location>
        <begin position="35"/>
        <end position="223"/>
    </location>
</feature>
<dbReference type="AlphaFoldDB" id="A0AAU7X6H0"/>
<dbReference type="PANTHER" id="PTHR42951">
    <property type="entry name" value="METALLO-BETA-LACTAMASE DOMAIN-CONTAINING"/>
    <property type="match status" value="1"/>
</dbReference>
<dbReference type="InterPro" id="IPR001279">
    <property type="entry name" value="Metallo-B-lactamas"/>
</dbReference>
<proteinExistence type="predicted"/>
<protein>
    <submittedName>
        <fullName evidence="2">MBL fold metallo-hydrolase</fullName>
    </submittedName>
</protein>
<dbReference type="InterPro" id="IPR050855">
    <property type="entry name" value="NDM-1-like"/>
</dbReference>
<accession>A0AAU7X6H0</accession>
<dbReference type="SMART" id="SM00849">
    <property type="entry name" value="Lactamase_B"/>
    <property type="match status" value="1"/>
</dbReference>
<dbReference type="Gene3D" id="3.60.15.10">
    <property type="entry name" value="Ribonuclease Z/Hydroxyacylglutathione hydrolase-like"/>
    <property type="match status" value="1"/>
</dbReference>
<dbReference type="InterPro" id="IPR036866">
    <property type="entry name" value="RibonucZ/Hydroxyglut_hydro"/>
</dbReference>
<dbReference type="PANTHER" id="PTHR42951:SF14">
    <property type="entry name" value="METALLO-BETA-LACTAMASE SUPERFAMILY PROTEIN"/>
    <property type="match status" value="1"/>
</dbReference>
<sequence length="245" mass="26475">MDWDAFKALRGGVLAEPAAPGVVRLSESGLRPACRSFFYRIDTPDCAVLIDGGWGLARGRADLGLSPGKPVVAIATHSHSDHVGALHLAETRLGHAAEATVYDRLDPNETQARPWIDDLDFAADGTAVAPETYQQIPCRLTGTLADGARLDFGPALRLTVLHLPGHSPGSIGLLDEARGLFYTADTVHDGEIYDAIPGADRIALRLSHDRVLEVEFAQALPGHGALMSRSAVVERIERHRRERDR</sequence>
<gene>
    <name evidence="2" type="ORF">ABS361_16780</name>
</gene>
<dbReference type="EMBL" id="CP158568">
    <property type="protein sequence ID" value="XBY43714.1"/>
    <property type="molecule type" value="Genomic_DNA"/>
</dbReference>
<evidence type="ECO:0000259" key="1">
    <source>
        <dbReference type="SMART" id="SM00849"/>
    </source>
</evidence>